<dbReference type="EMBL" id="LJIJ01001298">
    <property type="protein sequence ID" value="ODM92200.1"/>
    <property type="molecule type" value="Genomic_DNA"/>
</dbReference>
<evidence type="ECO:0000313" key="2">
    <source>
        <dbReference type="EMBL" id="ODM92200.1"/>
    </source>
</evidence>
<feature type="region of interest" description="Disordered" evidence="1">
    <location>
        <begin position="65"/>
        <end position="86"/>
    </location>
</feature>
<evidence type="ECO:0000256" key="1">
    <source>
        <dbReference type="SAM" id="MobiDB-lite"/>
    </source>
</evidence>
<name>A0A1D2MGS3_ORCCI</name>
<evidence type="ECO:0000313" key="3">
    <source>
        <dbReference type="Proteomes" id="UP000094527"/>
    </source>
</evidence>
<reference evidence="2 3" key="1">
    <citation type="journal article" date="2016" name="Genome Biol. Evol.">
        <title>Gene Family Evolution Reflects Adaptation to Soil Environmental Stressors in the Genome of the Collembolan Orchesella cincta.</title>
        <authorList>
            <person name="Faddeeva-Vakhrusheva A."/>
            <person name="Derks M.F."/>
            <person name="Anvar S.Y."/>
            <person name="Agamennone V."/>
            <person name="Suring W."/>
            <person name="Smit S."/>
            <person name="van Straalen N.M."/>
            <person name="Roelofs D."/>
        </authorList>
    </citation>
    <scope>NUCLEOTIDE SEQUENCE [LARGE SCALE GENOMIC DNA]</scope>
    <source>
        <tissue evidence="2">Mixed pool</tissue>
    </source>
</reference>
<gene>
    <name evidence="2" type="ORF">Ocin01_14481</name>
</gene>
<organism evidence="2 3">
    <name type="scientific">Orchesella cincta</name>
    <name type="common">Springtail</name>
    <name type="synonym">Podura cincta</name>
    <dbReference type="NCBI Taxonomy" id="48709"/>
    <lineage>
        <taxon>Eukaryota</taxon>
        <taxon>Metazoa</taxon>
        <taxon>Ecdysozoa</taxon>
        <taxon>Arthropoda</taxon>
        <taxon>Hexapoda</taxon>
        <taxon>Collembola</taxon>
        <taxon>Entomobryomorpha</taxon>
        <taxon>Entomobryoidea</taxon>
        <taxon>Orchesellidae</taxon>
        <taxon>Orchesellinae</taxon>
        <taxon>Orchesella</taxon>
    </lineage>
</organism>
<keyword evidence="3" id="KW-1185">Reference proteome</keyword>
<feature type="compositionally biased region" description="Basic and acidic residues" evidence="1">
    <location>
        <begin position="1"/>
        <end position="27"/>
    </location>
</feature>
<feature type="compositionally biased region" description="Basic residues" evidence="1">
    <location>
        <begin position="28"/>
        <end position="43"/>
    </location>
</feature>
<feature type="region of interest" description="Disordered" evidence="1">
    <location>
        <begin position="1"/>
        <end position="45"/>
    </location>
</feature>
<dbReference type="Proteomes" id="UP000094527">
    <property type="component" value="Unassembled WGS sequence"/>
</dbReference>
<comment type="caution">
    <text evidence="2">The sequence shown here is derived from an EMBL/GenBank/DDBJ whole genome shotgun (WGS) entry which is preliminary data.</text>
</comment>
<proteinExistence type="predicted"/>
<accession>A0A1D2MGS3</accession>
<sequence length="86" mass="9865">MKQKQPTKEKDLSKPKKEKDLIKQLEKKKNRRLARREKKKLDKKLKPGNAVVIKSADILNEYLKEGNNDSSSKESGALQGFKGIMI</sequence>
<dbReference type="AlphaFoldDB" id="A0A1D2MGS3"/>
<protein>
    <submittedName>
        <fullName evidence="2">Uncharacterized protein</fullName>
    </submittedName>
</protein>